<dbReference type="RefSeq" id="XP_044548623.1">
    <property type="nucleotide sequence ID" value="XM_044694603.1"/>
</dbReference>
<dbReference type="SUPFAM" id="SSF52799">
    <property type="entry name" value="(Phosphotyrosine protein) phosphatases II"/>
    <property type="match status" value="1"/>
</dbReference>
<evidence type="ECO:0000313" key="7">
    <source>
        <dbReference type="EMBL" id="KAG2382944.1"/>
    </source>
</evidence>
<evidence type="ECO:0000259" key="5">
    <source>
        <dbReference type="PROSITE" id="PS50054"/>
    </source>
</evidence>
<keyword evidence="3" id="KW-0378">Hydrolase</keyword>
<dbReference type="InterPro" id="IPR029021">
    <property type="entry name" value="Prot-tyrosine_phosphatase-like"/>
</dbReference>
<dbReference type="EMBL" id="PYSW02000022">
    <property type="protein sequence ID" value="KAG2382944.1"/>
    <property type="molecule type" value="Genomic_DNA"/>
</dbReference>
<evidence type="ECO:0000259" key="6">
    <source>
        <dbReference type="PROSITE" id="PS50056"/>
    </source>
</evidence>
<name>A0AA88GPT7_NAELO</name>
<feature type="domain" description="Tyrosine specific protein phosphatases" evidence="6">
    <location>
        <begin position="98"/>
        <end position="155"/>
    </location>
</feature>
<evidence type="ECO:0000313" key="8">
    <source>
        <dbReference type="Proteomes" id="UP000816034"/>
    </source>
</evidence>
<dbReference type="SMART" id="SM00195">
    <property type="entry name" value="DSPc"/>
    <property type="match status" value="1"/>
</dbReference>
<comment type="similarity">
    <text evidence="1">Belongs to the protein-tyrosine phosphatase family. Non-receptor class dual specificity subfamily.</text>
</comment>
<gene>
    <name evidence="7" type="ORF">C9374_004911</name>
</gene>
<evidence type="ECO:0000256" key="3">
    <source>
        <dbReference type="ARBA" id="ARBA00022801"/>
    </source>
</evidence>
<dbReference type="PANTHER" id="PTHR10159:SF519">
    <property type="entry name" value="DUAL SPECIFICITY PROTEIN PHOSPHATASE MPK3"/>
    <property type="match status" value="1"/>
</dbReference>
<dbReference type="Gene3D" id="3.90.190.10">
    <property type="entry name" value="Protein tyrosine phosphatase superfamily"/>
    <property type="match status" value="1"/>
</dbReference>
<dbReference type="InterPro" id="IPR000340">
    <property type="entry name" value="Dual-sp_phosphatase_cat-dom"/>
</dbReference>
<dbReference type="EC" id="3.1.3.48" evidence="2"/>
<dbReference type="PROSITE" id="PS50056">
    <property type="entry name" value="TYR_PHOSPHATASE_2"/>
    <property type="match status" value="1"/>
</dbReference>
<dbReference type="GeneID" id="68097366"/>
<keyword evidence="4" id="KW-0904">Protein phosphatase</keyword>
<dbReference type="GO" id="GO:0017017">
    <property type="term" value="F:MAP kinase tyrosine/serine/threonine phosphatase activity"/>
    <property type="evidence" value="ECO:0007669"/>
    <property type="project" value="TreeGrafter"/>
</dbReference>
<feature type="domain" description="Tyrosine-protein phosphatase" evidence="5">
    <location>
        <begin position="34"/>
        <end position="177"/>
    </location>
</feature>
<dbReference type="InterPro" id="IPR020422">
    <property type="entry name" value="TYR_PHOSPHATASE_DUAL_dom"/>
</dbReference>
<comment type="caution">
    <text evidence="7">The sequence shown here is derived from an EMBL/GenBank/DDBJ whole genome shotgun (WGS) entry which is preliminary data.</text>
</comment>
<dbReference type="PANTHER" id="PTHR10159">
    <property type="entry name" value="DUAL SPECIFICITY PROTEIN PHOSPHATASE"/>
    <property type="match status" value="1"/>
</dbReference>
<keyword evidence="8" id="KW-1185">Reference proteome</keyword>
<dbReference type="GO" id="GO:0008330">
    <property type="term" value="F:protein tyrosine/threonine phosphatase activity"/>
    <property type="evidence" value="ECO:0007669"/>
    <property type="project" value="TreeGrafter"/>
</dbReference>
<sequence>MSSQQPHDDFSADLILVYADDNKSSVKIIDDGDETSPIVPFMYLGPHFSAERDSDYLRNSKSITHILNVTKEISCKHKDSLTTIQILIDDNPNEALEHHIPQALQFINDCMKEKGTILVHCQAGISRSSSMVIAFVMNCLRMNLHDAYHYVKKRRSCISPNVGFISKLANYEIQILGVNKSSLDLQDYYATWILEFFPSVMTKERIKEIIEEKGDFDEALDCILSSSF</sequence>
<reference evidence="7 8" key="1">
    <citation type="journal article" date="2018" name="BMC Genomics">
        <title>The genome of Naegleria lovaniensis, the basis for a comparative approach to unravel pathogenicity factors of the human pathogenic amoeba N. fowleri.</title>
        <authorList>
            <person name="Liechti N."/>
            <person name="Schurch N."/>
            <person name="Bruggmann R."/>
            <person name="Wittwer M."/>
        </authorList>
    </citation>
    <scope>NUCLEOTIDE SEQUENCE [LARGE SCALE GENOMIC DNA]</scope>
    <source>
        <strain evidence="7 8">ATCC 30569</strain>
    </source>
</reference>
<protein>
    <recommendedName>
        <fullName evidence="2">protein-tyrosine-phosphatase</fullName>
        <ecNumber evidence="2">3.1.3.48</ecNumber>
    </recommendedName>
</protein>
<dbReference type="Pfam" id="PF00782">
    <property type="entry name" value="DSPc"/>
    <property type="match status" value="1"/>
</dbReference>
<dbReference type="GO" id="GO:0033550">
    <property type="term" value="F:MAP kinase tyrosine phosphatase activity"/>
    <property type="evidence" value="ECO:0007669"/>
    <property type="project" value="TreeGrafter"/>
</dbReference>
<dbReference type="Proteomes" id="UP000816034">
    <property type="component" value="Unassembled WGS sequence"/>
</dbReference>
<dbReference type="InterPro" id="IPR016130">
    <property type="entry name" value="Tyr_Pase_AS"/>
</dbReference>
<evidence type="ECO:0000256" key="2">
    <source>
        <dbReference type="ARBA" id="ARBA00013064"/>
    </source>
</evidence>
<organism evidence="7 8">
    <name type="scientific">Naegleria lovaniensis</name>
    <name type="common">Amoeba</name>
    <dbReference type="NCBI Taxonomy" id="51637"/>
    <lineage>
        <taxon>Eukaryota</taxon>
        <taxon>Discoba</taxon>
        <taxon>Heterolobosea</taxon>
        <taxon>Tetramitia</taxon>
        <taxon>Eutetramitia</taxon>
        <taxon>Vahlkampfiidae</taxon>
        <taxon>Naegleria</taxon>
    </lineage>
</organism>
<dbReference type="PROSITE" id="PS00383">
    <property type="entry name" value="TYR_PHOSPHATASE_1"/>
    <property type="match status" value="1"/>
</dbReference>
<dbReference type="InterPro" id="IPR000387">
    <property type="entry name" value="Tyr_Pase_dom"/>
</dbReference>
<dbReference type="GO" id="GO:0043409">
    <property type="term" value="P:negative regulation of MAPK cascade"/>
    <property type="evidence" value="ECO:0007669"/>
    <property type="project" value="TreeGrafter"/>
</dbReference>
<proteinExistence type="inferred from homology"/>
<dbReference type="AlphaFoldDB" id="A0AA88GPT7"/>
<dbReference type="CDD" id="cd14498">
    <property type="entry name" value="DSP"/>
    <property type="match status" value="1"/>
</dbReference>
<dbReference type="PROSITE" id="PS50054">
    <property type="entry name" value="TYR_PHOSPHATASE_DUAL"/>
    <property type="match status" value="1"/>
</dbReference>
<evidence type="ECO:0000256" key="4">
    <source>
        <dbReference type="ARBA" id="ARBA00022912"/>
    </source>
</evidence>
<dbReference type="GO" id="GO:0005737">
    <property type="term" value="C:cytoplasm"/>
    <property type="evidence" value="ECO:0007669"/>
    <property type="project" value="TreeGrafter"/>
</dbReference>
<evidence type="ECO:0000256" key="1">
    <source>
        <dbReference type="ARBA" id="ARBA00008601"/>
    </source>
</evidence>
<accession>A0AA88GPT7</accession>